<name>A0A9P8DXG0_AURME</name>
<reference evidence="2" key="2">
    <citation type="submission" date="2021-08" db="EMBL/GenBank/DDBJ databases">
        <authorList>
            <person name="Gostincar C."/>
            <person name="Sun X."/>
            <person name="Song Z."/>
            <person name="Gunde-Cimerman N."/>
        </authorList>
    </citation>
    <scope>NUCLEOTIDE SEQUENCE</scope>
    <source>
        <strain evidence="2">EXF-9911</strain>
    </source>
</reference>
<protein>
    <submittedName>
        <fullName evidence="2">Uncharacterized protein</fullName>
    </submittedName>
</protein>
<gene>
    <name evidence="2" type="ORF">KCU76_g19133</name>
</gene>
<dbReference type="AlphaFoldDB" id="A0A9P8DXG0"/>
<feature type="compositionally biased region" description="Polar residues" evidence="1">
    <location>
        <begin position="37"/>
        <end position="49"/>
    </location>
</feature>
<feature type="region of interest" description="Disordered" evidence="1">
    <location>
        <begin position="1"/>
        <end position="91"/>
    </location>
</feature>
<feature type="compositionally biased region" description="Basic and acidic residues" evidence="1">
    <location>
        <begin position="78"/>
        <end position="91"/>
    </location>
</feature>
<proteinExistence type="predicted"/>
<feature type="non-terminal residue" evidence="2">
    <location>
        <position position="148"/>
    </location>
</feature>
<evidence type="ECO:0000256" key="1">
    <source>
        <dbReference type="SAM" id="MobiDB-lite"/>
    </source>
</evidence>
<evidence type="ECO:0000313" key="2">
    <source>
        <dbReference type="EMBL" id="KAG9662340.1"/>
    </source>
</evidence>
<feature type="compositionally biased region" description="Polar residues" evidence="1">
    <location>
        <begin position="61"/>
        <end position="77"/>
    </location>
</feature>
<sequence>MVAKKGKKKAASNPARGFATTSIASKPKPEKKDTDTSNEPSEKQSSVSTPAAAEKSPPLSQPGQNHEQQTSNNNISSADRELHELSPEELEARLELSELQSFIDQQGPKVRKESARQVTRLKTDRRVLRGQADLLNIREWLPEELMQQ</sequence>
<dbReference type="OrthoDB" id="5600252at2759"/>
<feature type="compositionally biased region" description="Basic residues" evidence="1">
    <location>
        <begin position="1"/>
        <end position="10"/>
    </location>
</feature>
<dbReference type="Proteomes" id="UP000779574">
    <property type="component" value="Unassembled WGS sequence"/>
</dbReference>
<organism evidence="2 3">
    <name type="scientific">Aureobasidium melanogenum</name>
    <name type="common">Aureobasidium pullulans var. melanogenum</name>
    <dbReference type="NCBI Taxonomy" id="46634"/>
    <lineage>
        <taxon>Eukaryota</taxon>
        <taxon>Fungi</taxon>
        <taxon>Dikarya</taxon>
        <taxon>Ascomycota</taxon>
        <taxon>Pezizomycotina</taxon>
        <taxon>Dothideomycetes</taxon>
        <taxon>Dothideomycetidae</taxon>
        <taxon>Dothideales</taxon>
        <taxon>Saccotheciaceae</taxon>
        <taxon>Aureobasidium</taxon>
    </lineage>
</organism>
<accession>A0A9P8DXG0</accession>
<dbReference type="EMBL" id="JAHFXF010001853">
    <property type="protein sequence ID" value="KAG9662340.1"/>
    <property type="molecule type" value="Genomic_DNA"/>
</dbReference>
<reference evidence="2" key="1">
    <citation type="journal article" date="2021" name="J Fungi (Basel)">
        <title>Virulence traits and population genomics of the black yeast Aureobasidium melanogenum.</title>
        <authorList>
            <person name="Cernosa A."/>
            <person name="Sun X."/>
            <person name="Gostincar C."/>
            <person name="Fang C."/>
            <person name="Gunde-Cimerman N."/>
            <person name="Song Z."/>
        </authorList>
    </citation>
    <scope>NUCLEOTIDE SEQUENCE</scope>
    <source>
        <strain evidence="2">EXF-9911</strain>
    </source>
</reference>
<evidence type="ECO:0000313" key="3">
    <source>
        <dbReference type="Proteomes" id="UP000779574"/>
    </source>
</evidence>
<comment type="caution">
    <text evidence="2">The sequence shown here is derived from an EMBL/GenBank/DDBJ whole genome shotgun (WGS) entry which is preliminary data.</text>
</comment>